<protein>
    <submittedName>
        <fullName evidence="1">Uncharacterized protein</fullName>
    </submittedName>
</protein>
<dbReference type="AlphaFoldDB" id="A0A0A8ZH35"/>
<evidence type="ECO:0000313" key="1">
    <source>
        <dbReference type="EMBL" id="JAD34167.1"/>
    </source>
</evidence>
<organism evidence="1">
    <name type="scientific">Arundo donax</name>
    <name type="common">Giant reed</name>
    <name type="synonym">Donax arundinaceus</name>
    <dbReference type="NCBI Taxonomy" id="35708"/>
    <lineage>
        <taxon>Eukaryota</taxon>
        <taxon>Viridiplantae</taxon>
        <taxon>Streptophyta</taxon>
        <taxon>Embryophyta</taxon>
        <taxon>Tracheophyta</taxon>
        <taxon>Spermatophyta</taxon>
        <taxon>Magnoliopsida</taxon>
        <taxon>Liliopsida</taxon>
        <taxon>Poales</taxon>
        <taxon>Poaceae</taxon>
        <taxon>PACMAD clade</taxon>
        <taxon>Arundinoideae</taxon>
        <taxon>Arundineae</taxon>
        <taxon>Arundo</taxon>
    </lineage>
</organism>
<accession>A0A0A8ZH35</accession>
<dbReference type="EMBL" id="GBRH01263728">
    <property type="protein sequence ID" value="JAD34167.1"/>
    <property type="molecule type" value="Transcribed_RNA"/>
</dbReference>
<name>A0A0A8ZH35_ARUDO</name>
<reference evidence="1" key="1">
    <citation type="submission" date="2014-09" db="EMBL/GenBank/DDBJ databases">
        <authorList>
            <person name="Magalhaes I.L.F."/>
            <person name="Oliveira U."/>
            <person name="Santos F.R."/>
            <person name="Vidigal T.H.D.A."/>
            <person name="Brescovit A.D."/>
            <person name="Santos A.J."/>
        </authorList>
    </citation>
    <scope>NUCLEOTIDE SEQUENCE</scope>
    <source>
        <tissue evidence="1">Shoot tissue taken approximately 20 cm above the soil surface</tissue>
    </source>
</reference>
<proteinExistence type="predicted"/>
<sequence>MMFYLVEILTNITIQKLIFLSKNDNIRDNYLAWDEYKHPRFCSKR</sequence>
<reference evidence="1" key="2">
    <citation type="journal article" date="2015" name="Data Brief">
        <title>Shoot transcriptome of the giant reed, Arundo donax.</title>
        <authorList>
            <person name="Barrero R.A."/>
            <person name="Guerrero F.D."/>
            <person name="Moolhuijzen P."/>
            <person name="Goolsby J.A."/>
            <person name="Tidwell J."/>
            <person name="Bellgard S.E."/>
            <person name="Bellgard M.I."/>
        </authorList>
    </citation>
    <scope>NUCLEOTIDE SEQUENCE</scope>
    <source>
        <tissue evidence="1">Shoot tissue taken approximately 20 cm above the soil surface</tissue>
    </source>
</reference>